<dbReference type="InterPro" id="IPR047187">
    <property type="entry name" value="SF1_C_Upf1"/>
</dbReference>
<dbReference type="Pfam" id="PF13086">
    <property type="entry name" value="AAA_11"/>
    <property type="match status" value="1"/>
</dbReference>
<evidence type="ECO:0000259" key="1">
    <source>
        <dbReference type="Pfam" id="PF13086"/>
    </source>
</evidence>
<dbReference type="EMBL" id="BLLF01001039">
    <property type="protein sequence ID" value="GFH16705.1"/>
    <property type="molecule type" value="Genomic_DNA"/>
</dbReference>
<dbReference type="GO" id="GO:0005737">
    <property type="term" value="C:cytoplasm"/>
    <property type="evidence" value="ECO:0007669"/>
    <property type="project" value="TreeGrafter"/>
</dbReference>
<dbReference type="GO" id="GO:0003724">
    <property type="term" value="F:RNA helicase activity"/>
    <property type="evidence" value="ECO:0007669"/>
    <property type="project" value="TreeGrafter"/>
</dbReference>
<dbReference type="InterPro" id="IPR041679">
    <property type="entry name" value="DNA2/NAM7-like_C"/>
</dbReference>
<evidence type="ECO:0000259" key="2">
    <source>
        <dbReference type="Pfam" id="PF13087"/>
    </source>
</evidence>
<sequence length="357" mass="37163">MKKDIVMGAQVVCSTCIGAGSPDLKGFSFPLLVLDEGSQASEPEALVPIMKGTHQVIIVGDHKQLPPTVMSEKALAKGLGVSLFERLTEAGVPSTLLGVQYRAHPLLFEFPSARFYSGAVQSGVSPEQRPQLTPPFPPLKPNVPRAMTKDGDASPVVFVNLPEGQEAIGSSGKSKVNEAEAQLVQQVVLWLQRAAGLANEDIGVVSPYAAQVELLKQKFLDASSSSAASTANASKQAAKGTAQSQGLGSGSGGSAQGSMVAAAPAAGQVQVASVDGFQGREKEVIVFSTVRSNAGGNIGFLKDPRRLNVAITRAKRLLVVVGNKATLAAGGCSHWTAWMEYLEHKGWVLPAASLALS</sequence>
<dbReference type="Proteomes" id="UP000485058">
    <property type="component" value="Unassembled WGS sequence"/>
</dbReference>
<dbReference type="AlphaFoldDB" id="A0A699Z571"/>
<dbReference type="Gene3D" id="3.40.50.300">
    <property type="entry name" value="P-loop containing nucleotide triphosphate hydrolases"/>
    <property type="match status" value="2"/>
</dbReference>
<accession>A0A699Z571</accession>
<evidence type="ECO:0000313" key="3">
    <source>
        <dbReference type="EMBL" id="GFH16705.1"/>
    </source>
</evidence>
<evidence type="ECO:0000313" key="4">
    <source>
        <dbReference type="Proteomes" id="UP000485058"/>
    </source>
</evidence>
<dbReference type="InterPro" id="IPR045055">
    <property type="entry name" value="DNA2/NAM7-like"/>
</dbReference>
<dbReference type="SUPFAM" id="SSF52540">
    <property type="entry name" value="P-loop containing nucleoside triphosphate hydrolases"/>
    <property type="match status" value="1"/>
</dbReference>
<dbReference type="PANTHER" id="PTHR10887">
    <property type="entry name" value="DNA2/NAM7 HELICASE FAMILY"/>
    <property type="match status" value="1"/>
</dbReference>
<dbReference type="InterPro" id="IPR027417">
    <property type="entry name" value="P-loop_NTPase"/>
</dbReference>
<organism evidence="3 4">
    <name type="scientific">Haematococcus lacustris</name>
    <name type="common">Green alga</name>
    <name type="synonym">Haematococcus pluvialis</name>
    <dbReference type="NCBI Taxonomy" id="44745"/>
    <lineage>
        <taxon>Eukaryota</taxon>
        <taxon>Viridiplantae</taxon>
        <taxon>Chlorophyta</taxon>
        <taxon>core chlorophytes</taxon>
        <taxon>Chlorophyceae</taxon>
        <taxon>CS clade</taxon>
        <taxon>Chlamydomonadales</taxon>
        <taxon>Haematococcaceae</taxon>
        <taxon>Haematococcus</taxon>
    </lineage>
</organism>
<name>A0A699Z571_HAELA</name>
<dbReference type="CDD" id="cd18808">
    <property type="entry name" value="SF1_C_Upf1"/>
    <property type="match status" value="1"/>
</dbReference>
<protein>
    <submittedName>
        <fullName evidence="3">AAA domain-containing protein</fullName>
    </submittedName>
</protein>
<reference evidence="3 4" key="1">
    <citation type="submission" date="2020-02" db="EMBL/GenBank/DDBJ databases">
        <title>Draft genome sequence of Haematococcus lacustris strain NIES-144.</title>
        <authorList>
            <person name="Morimoto D."/>
            <person name="Nakagawa S."/>
            <person name="Yoshida T."/>
            <person name="Sawayama S."/>
        </authorList>
    </citation>
    <scope>NUCLEOTIDE SEQUENCE [LARGE SCALE GENOMIC DNA]</scope>
    <source>
        <strain evidence="3 4">NIES-144</strain>
    </source>
</reference>
<dbReference type="Pfam" id="PF13087">
    <property type="entry name" value="AAA_12"/>
    <property type="match status" value="1"/>
</dbReference>
<feature type="domain" description="DNA2/NAM7 helicase helicase" evidence="1">
    <location>
        <begin position="2"/>
        <end position="72"/>
    </location>
</feature>
<feature type="domain" description="DNA2/NAM7 helicase-like C-terminal" evidence="2">
    <location>
        <begin position="80"/>
        <end position="324"/>
    </location>
</feature>
<dbReference type="GO" id="GO:0000184">
    <property type="term" value="P:nuclear-transcribed mRNA catabolic process, nonsense-mediated decay"/>
    <property type="evidence" value="ECO:0007669"/>
    <property type="project" value="TreeGrafter"/>
</dbReference>
<proteinExistence type="predicted"/>
<dbReference type="InterPro" id="IPR041677">
    <property type="entry name" value="DNA2/NAM7_AAA_11"/>
</dbReference>
<dbReference type="PANTHER" id="PTHR10887:SF517">
    <property type="entry name" value="RNA HELICASE NONSENSE MRNA REDUCING FACTOR"/>
    <property type="match status" value="1"/>
</dbReference>
<gene>
    <name evidence="3" type="ORF">HaLaN_13181</name>
</gene>
<comment type="caution">
    <text evidence="3">The sequence shown here is derived from an EMBL/GenBank/DDBJ whole genome shotgun (WGS) entry which is preliminary data.</text>
</comment>
<keyword evidence="4" id="KW-1185">Reference proteome</keyword>